<protein>
    <submittedName>
        <fullName evidence="1">Uncharacterized protein</fullName>
    </submittedName>
</protein>
<comment type="caution">
    <text evidence="1">The sequence shown here is derived from an EMBL/GenBank/DDBJ whole genome shotgun (WGS) entry which is preliminary data.</text>
</comment>
<accession>A0A432YXG7</accession>
<dbReference type="EMBL" id="PIQA01000001">
    <property type="protein sequence ID" value="RUO68018.1"/>
    <property type="molecule type" value="Genomic_DNA"/>
</dbReference>
<sequence length="101" mass="11681">MYVIAEVLIDFCDESQEYFIEKGTNIPAKILCCVHDYNMLKLGIDSCKQDEDIDLDACVIFTTKQAYLMMNSKNINIAIDEVCFLKCWRFDNELPASETKH</sequence>
<organism evidence="1 2">
    <name type="scientific">Idiomarina piscisalsi</name>
    <dbReference type="NCBI Taxonomy" id="1096243"/>
    <lineage>
        <taxon>Bacteria</taxon>
        <taxon>Pseudomonadati</taxon>
        <taxon>Pseudomonadota</taxon>
        <taxon>Gammaproteobacteria</taxon>
        <taxon>Alteromonadales</taxon>
        <taxon>Idiomarinaceae</taxon>
        <taxon>Idiomarina</taxon>
    </lineage>
</organism>
<evidence type="ECO:0000313" key="1">
    <source>
        <dbReference type="EMBL" id="RUO68018.1"/>
    </source>
</evidence>
<dbReference type="RefSeq" id="WP_126751643.1">
    <property type="nucleotide sequence ID" value="NZ_JBHUMT010000016.1"/>
</dbReference>
<name>A0A432YXG7_9GAMM</name>
<gene>
    <name evidence="1" type="ORF">CWI73_03940</name>
</gene>
<reference evidence="1 2" key="1">
    <citation type="journal article" date="2011" name="Front. Microbiol.">
        <title>Genomic signatures of strain selection and enhancement in Bacillus atrophaeus var. globigii, a historical biowarfare simulant.</title>
        <authorList>
            <person name="Gibbons H.S."/>
            <person name="Broomall S.M."/>
            <person name="McNew L.A."/>
            <person name="Daligault H."/>
            <person name="Chapman C."/>
            <person name="Bruce D."/>
            <person name="Karavis M."/>
            <person name="Krepps M."/>
            <person name="McGregor P.A."/>
            <person name="Hong C."/>
            <person name="Park K.H."/>
            <person name="Akmal A."/>
            <person name="Feldman A."/>
            <person name="Lin J.S."/>
            <person name="Chang W.E."/>
            <person name="Higgs B.W."/>
            <person name="Demirev P."/>
            <person name="Lindquist J."/>
            <person name="Liem A."/>
            <person name="Fochler E."/>
            <person name="Read T.D."/>
            <person name="Tapia R."/>
            <person name="Johnson S."/>
            <person name="Bishop-Lilly K.A."/>
            <person name="Detter C."/>
            <person name="Han C."/>
            <person name="Sozhamannan S."/>
            <person name="Rosenzweig C.N."/>
            <person name="Skowronski E.W."/>
        </authorList>
    </citation>
    <scope>NUCLEOTIDE SEQUENCE [LARGE SCALE GENOMIC DNA]</scope>
    <source>
        <strain evidence="1 2">TPS4-2</strain>
    </source>
</reference>
<dbReference type="AlphaFoldDB" id="A0A432YXG7"/>
<dbReference type="Proteomes" id="UP000288361">
    <property type="component" value="Unassembled WGS sequence"/>
</dbReference>
<evidence type="ECO:0000313" key="2">
    <source>
        <dbReference type="Proteomes" id="UP000288361"/>
    </source>
</evidence>
<proteinExistence type="predicted"/>